<reference evidence="2" key="1">
    <citation type="submission" date="2009-10" db="EMBL/GenBank/DDBJ databases">
        <title>The complete chromosome of Gordonia bronchialis DSM 43247.</title>
        <authorList>
            <consortium name="US DOE Joint Genome Institute (JGI-PGF)"/>
            <person name="Lucas S."/>
            <person name="Copeland A."/>
            <person name="Lapidus A."/>
            <person name="Glavina del Rio T."/>
            <person name="Dalin E."/>
            <person name="Tice H."/>
            <person name="Bruce D."/>
            <person name="Goodwin L."/>
            <person name="Pitluck S."/>
            <person name="Kyrpides N."/>
            <person name="Mavromatis K."/>
            <person name="Ivanova N."/>
            <person name="Ovchinnikova G."/>
            <person name="Saunders E."/>
            <person name="Brettin T."/>
            <person name="Detter J.C."/>
            <person name="Han C."/>
            <person name="Larimer F."/>
            <person name="Land M."/>
            <person name="Hauser L."/>
            <person name="Markowitz V."/>
            <person name="Cheng J.-F."/>
            <person name="Hugenholtz P."/>
            <person name="Woyke T."/>
            <person name="Wu D."/>
            <person name="Jando M."/>
            <person name="Schneider S."/>
            <person name="Goeker M."/>
            <person name="Klenk H.-P."/>
            <person name="Eisen J.A."/>
        </authorList>
    </citation>
    <scope>NUCLEOTIDE SEQUENCE [LARGE SCALE GENOMIC DNA]</scope>
    <source>
        <strain evidence="2">ATCC 25592 / DSM 43247 / BCRC 13721 / JCM 3198 / KCTC 3076 / NBRC 16047 / NCTC 10667</strain>
    </source>
</reference>
<dbReference type="EMBL" id="CP001802">
    <property type="protein sequence ID" value="ACY22114.1"/>
    <property type="molecule type" value="Genomic_DNA"/>
</dbReference>
<keyword evidence="2" id="KW-1185">Reference proteome</keyword>
<name>D0L9U9_GORB4</name>
<dbReference type="RefSeq" id="WP_012834630.1">
    <property type="nucleotide sequence ID" value="NC_013441.1"/>
</dbReference>
<gene>
    <name evidence="1" type="ordered locus">Gbro_2904</name>
</gene>
<dbReference type="STRING" id="526226.Gbro_2904"/>
<reference evidence="1 2" key="2">
    <citation type="journal article" date="2010" name="Stand. Genomic Sci.">
        <title>Complete genome sequence of Gordonia bronchialis type strain (3410).</title>
        <authorList>
            <person name="Ivanova N."/>
            <person name="Sikorski J."/>
            <person name="Jando M."/>
            <person name="Lapidus A."/>
            <person name="Nolan M."/>
            <person name="Lucas S."/>
            <person name="Del Rio T.G."/>
            <person name="Tice H."/>
            <person name="Copeland A."/>
            <person name="Cheng J.F."/>
            <person name="Chen F."/>
            <person name="Bruce D."/>
            <person name="Goodwin L."/>
            <person name="Pitluck S."/>
            <person name="Mavromatis K."/>
            <person name="Ovchinnikova G."/>
            <person name="Pati A."/>
            <person name="Chen A."/>
            <person name="Palaniappan K."/>
            <person name="Land M."/>
            <person name="Hauser L."/>
            <person name="Chang Y.J."/>
            <person name="Jeffries C.D."/>
            <person name="Chain P."/>
            <person name="Saunders E."/>
            <person name="Han C."/>
            <person name="Detter J.C."/>
            <person name="Brettin T."/>
            <person name="Rohde M."/>
            <person name="Goker M."/>
            <person name="Bristow J."/>
            <person name="Eisen J.A."/>
            <person name="Markowitz V."/>
            <person name="Hugenholtz P."/>
            <person name="Klenk H.P."/>
            <person name="Kyrpides N.C."/>
        </authorList>
    </citation>
    <scope>NUCLEOTIDE SEQUENCE [LARGE SCALE GENOMIC DNA]</scope>
    <source>
        <strain evidence="2">ATCC 25592 / DSM 43247 / BCRC 13721 / JCM 3198 / KCTC 3076 / NBRC 16047 / NCTC 10667</strain>
    </source>
</reference>
<dbReference type="AlphaFoldDB" id="D0L9U9"/>
<accession>D0L9U9</accession>
<dbReference type="KEGG" id="gbr:Gbro_2904"/>
<protein>
    <submittedName>
        <fullName evidence="1">Uncharacterized protein</fullName>
    </submittedName>
</protein>
<dbReference type="HOGENOM" id="CLU_3270721_0_0_11"/>
<sequence length="41" mass="4297">MVTDINELSPALAEIYAVLAQNQIFAINEVAAIPAPIATSL</sequence>
<evidence type="ECO:0000313" key="1">
    <source>
        <dbReference type="EMBL" id="ACY22114.1"/>
    </source>
</evidence>
<organism evidence="1 2">
    <name type="scientific">Gordonia bronchialis (strain ATCC 25592 / DSM 43247 / BCRC 13721 / JCM 3198 / KCTC 3076 / NBRC 16047 / NCTC 10667)</name>
    <name type="common">Rhodococcus bronchialis</name>
    <dbReference type="NCBI Taxonomy" id="526226"/>
    <lineage>
        <taxon>Bacteria</taxon>
        <taxon>Bacillati</taxon>
        <taxon>Actinomycetota</taxon>
        <taxon>Actinomycetes</taxon>
        <taxon>Mycobacteriales</taxon>
        <taxon>Gordoniaceae</taxon>
        <taxon>Gordonia</taxon>
    </lineage>
</organism>
<dbReference type="Proteomes" id="UP000001219">
    <property type="component" value="Chromosome"/>
</dbReference>
<evidence type="ECO:0000313" key="2">
    <source>
        <dbReference type="Proteomes" id="UP000001219"/>
    </source>
</evidence>
<proteinExistence type="predicted"/>